<evidence type="ECO:0000256" key="1">
    <source>
        <dbReference type="SAM" id="Phobius"/>
    </source>
</evidence>
<evidence type="ECO:0000313" key="3">
    <source>
        <dbReference type="Proteomes" id="UP000501812"/>
    </source>
</evidence>
<name>A0A858RDI3_9BACT</name>
<dbReference type="AlphaFoldDB" id="A0A858RDI3"/>
<proteinExistence type="predicted"/>
<keyword evidence="1" id="KW-0472">Membrane</keyword>
<keyword evidence="3" id="KW-1185">Reference proteome</keyword>
<keyword evidence="1" id="KW-0812">Transmembrane</keyword>
<feature type="transmembrane region" description="Helical" evidence="1">
    <location>
        <begin position="32"/>
        <end position="52"/>
    </location>
</feature>
<feature type="transmembrane region" description="Helical" evidence="1">
    <location>
        <begin position="130"/>
        <end position="148"/>
    </location>
</feature>
<sequence>MEAEREIFLEAQREDLAREEALAERGRKRSRMIMVMGAIFSLLLYPVSNYLWRQVMPFVGNAGAAVVVSLLPLMLGSLIAFLGMTMTGPRCGVVEWGIYRPSRCFFFGSLPIALGLIFPLLFVILASFAIAGWLLMILGGWITATILARSSDVKF</sequence>
<dbReference type="RefSeq" id="WP_169453013.1">
    <property type="nucleotide sequence ID" value="NZ_CP051774.1"/>
</dbReference>
<evidence type="ECO:0000313" key="2">
    <source>
        <dbReference type="EMBL" id="QJE94792.1"/>
    </source>
</evidence>
<dbReference type="Proteomes" id="UP000501812">
    <property type="component" value="Chromosome"/>
</dbReference>
<feature type="transmembrane region" description="Helical" evidence="1">
    <location>
        <begin position="58"/>
        <end position="83"/>
    </location>
</feature>
<dbReference type="KEGG" id="luo:HHL09_03020"/>
<gene>
    <name evidence="2" type="ORF">HHL09_03020</name>
</gene>
<reference evidence="2 3" key="1">
    <citation type="submission" date="2020-04" db="EMBL/GenBank/DDBJ databases">
        <title>Luteolibacter sp. G-1-1-1 isolated from soil.</title>
        <authorList>
            <person name="Dahal R.H."/>
        </authorList>
    </citation>
    <scope>NUCLEOTIDE SEQUENCE [LARGE SCALE GENOMIC DNA]</scope>
    <source>
        <strain evidence="2 3">G-1-1-1</strain>
    </source>
</reference>
<dbReference type="EMBL" id="CP051774">
    <property type="protein sequence ID" value="QJE94792.1"/>
    <property type="molecule type" value="Genomic_DNA"/>
</dbReference>
<feature type="transmembrane region" description="Helical" evidence="1">
    <location>
        <begin position="104"/>
        <end position="124"/>
    </location>
</feature>
<keyword evidence="1" id="KW-1133">Transmembrane helix</keyword>
<organism evidence="2 3">
    <name type="scientific">Luteolibacter luteus</name>
    <dbReference type="NCBI Taxonomy" id="2728835"/>
    <lineage>
        <taxon>Bacteria</taxon>
        <taxon>Pseudomonadati</taxon>
        <taxon>Verrucomicrobiota</taxon>
        <taxon>Verrucomicrobiia</taxon>
        <taxon>Verrucomicrobiales</taxon>
        <taxon>Verrucomicrobiaceae</taxon>
        <taxon>Luteolibacter</taxon>
    </lineage>
</organism>
<protein>
    <submittedName>
        <fullName evidence="2">Uncharacterized protein</fullName>
    </submittedName>
</protein>
<accession>A0A858RDI3</accession>